<accession>A0ABV6NTH3</accession>
<evidence type="ECO:0000256" key="7">
    <source>
        <dbReference type="ARBA" id="ARBA00023033"/>
    </source>
</evidence>
<evidence type="ECO:0000256" key="9">
    <source>
        <dbReference type="ARBA" id="ARBA00049401"/>
    </source>
</evidence>
<evidence type="ECO:0000256" key="2">
    <source>
        <dbReference type="ARBA" id="ARBA00009881"/>
    </source>
</evidence>
<proteinExistence type="inferred from homology"/>
<sequence>MRNALAELFGVELPVLAAPMAGGPSTPGFVAAVSAAGGLGFLAAGYQPPAVVAAEIDRVRATGRPFGVNVFAPSPVPVGTAEFRRYARTIAPEGAAYGLDLSAAEPVEDDDHWAAKLDLLTRHPVPVLSFTFGLPDRASVTALRSAGTRVLQTVTSVPEAVAAAEVGVDGLLVQGAEAGAHYGTFTPRALPPAAPLPDLVRAVRAAAGLPVVAAGGIADAAGVRAVLAAGAVGAMVGTVLLRTGESGASQVHKDALADPARAGTIVTRAFTGRPARALRNAFTDRYDGAAPLGYPAVHHLTRPLRRAAAAAGDPERLHLWAGTGYRAARAAPVAEVLAALASG</sequence>
<keyword evidence="7" id="KW-0503">Monooxygenase</keyword>
<keyword evidence="4" id="KW-0285">Flavoprotein</keyword>
<evidence type="ECO:0000256" key="6">
    <source>
        <dbReference type="ARBA" id="ARBA00023002"/>
    </source>
</evidence>
<reference evidence="10 11" key="1">
    <citation type="submission" date="2024-09" db="EMBL/GenBank/DDBJ databases">
        <authorList>
            <person name="Sun Q."/>
            <person name="Mori K."/>
        </authorList>
    </citation>
    <scope>NUCLEOTIDE SEQUENCE [LARGE SCALE GENOMIC DNA]</scope>
    <source>
        <strain evidence="10 11">TBRC 2205</strain>
    </source>
</reference>
<dbReference type="Proteomes" id="UP001589894">
    <property type="component" value="Unassembled WGS sequence"/>
</dbReference>
<evidence type="ECO:0000313" key="10">
    <source>
        <dbReference type="EMBL" id="MFC0563388.1"/>
    </source>
</evidence>
<dbReference type="Pfam" id="PF03060">
    <property type="entry name" value="NMO"/>
    <property type="match status" value="1"/>
</dbReference>
<evidence type="ECO:0000256" key="1">
    <source>
        <dbReference type="ARBA" id="ARBA00001917"/>
    </source>
</evidence>
<dbReference type="PANTHER" id="PTHR42747">
    <property type="entry name" value="NITRONATE MONOOXYGENASE-RELATED"/>
    <property type="match status" value="1"/>
</dbReference>
<dbReference type="CDD" id="cd04730">
    <property type="entry name" value="NPD_like"/>
    <property type="match status" value="1"/>
</dbReference>
<evidence type="ECO:0000256" key="3">
    <source>
        <dbReference type="ARBA" id="ARBA00022575"/>
    </source>
</evidence>
<keyword evidence="3" id="KW-0216">Detoxification</keyword>
<organism evidence="10 11">
    <name type="scientific">Plantactinospora siamensis</name>
    <dbReference type="NCBI Taxonomy" id="555372"/>
    <lineage>
        <taxon>Bacteria</taxon>
        <taxon>Bacillati</taxon>
        <taxon>Actinomycetota</taxon>
        <taxon>Actinomycetes</taxon>
        <taxon>Micromonosporales</taxon>
        <taxon>Micromonosporaceae</taxon>
        <taxon>Plantactinospora</taxon>
    </lineage>
</organism>
<keyword evidence="5" id="KW-0288">FMN</keyword>
<keyword evidence="11" id="KW-1185">Reference proteome</keyword>
<dbReference type="EMBL" id="JBHLUE010000002">
    <property type="protein sequence ID" value="MFC0563388.1"/>
    <property type="molecule type" value="Genomic_DNA"/>
</dbReference>
<evidence type="ECO:0000313" key="11">
    <source>
        <dbReference type="Proteomes" id="UP001589894"/>
    </source>
</evidence>
<comment type="cofactor">
    <cofactor evidence="1">
        <name>FMN</name>
        <dbReference type="ChEBI" id="CHEBI:58210"/>
    </cofactor>
</comment>
<dbReference type="GO" id="GO:0016491">
    <property type="term" value="F:oxidoreductase activity"/>
    <property type="evidence" value="ECO:0007669"/>
    <property type="project" value="UniProtKB-KW"/>
</dbReference>
<dbReference type="InterPro" id="IPR001295">
    <property type="entry name" value="Dihydroorotate_DH_CS"/>
</dbReference>
<dbReference type="PANTHER" id="PTHR42747:SF3">
    <property type="entry name" value="NITRONATE MONOOXYGENASE-RELATED"/>
    <property type="match status" value="1"/>
</dbReference>
<dbReference type="Gene3D" id="3.20.20.70">
    <property type="entry name" value="Aldolase class I"/>
    <property type="match status" value="1"/>
</dbReference>
<evidence type="ECO:0000256" key="4">
    <source>
        <dbReference type="ARBA" id="ARBA00022630"/>
    </source>
</evidence>
<keyword evidence="6 10" id="KW-0560">Oxidoreductase</keyword>
<gene>
    <name evidence="10" type="ORF">ACFFHU_04305</name>
</gene>
<comment type="similarity">
    <text evidence="2">Belongs to the nitronate monooxygenase family. NMO class I subfamily.</text>
</comment>
<comment type="caution">
    <text evidence="10">The sequence shown here is derived from an EMBL/GenBank/DDBJ whole genome shotgun (WGS) entry which is preliminary data.</text>
</comment>
<comment type="catalytic activity">
    <reaction evidence="9">
        <text>3 propionate 3-nitronate + 3 O2 + H2O = 3 3-oxopropanoate + 2 nitrate + nitrite + H2O2 + 3 H(+)</text>
        <dbReference type="Rhea" id="RHEA:57332"/>
        <dbReference type="ChEBI" id="CHEBI:15377"/>
        <dbReference type="ChEBI" id="CHEBI:15378"/>
        <dbReference type="ChEBI" id="CHEBI:15379"/>
        <dbReference type="ChEBI" id="CHEBI:16240"/>
        <dbReference type="ChEBI" id="CHEBI:16301"/>
        <dbReference type="ChEBI" id="CHEBI:17632"/>
        <dbReference type="ChEBI" id="CHEBI:33190"/>
        <dbReference type="ChEBI" id="CHEBI:136067"/>
    </reaction>
</comment>
<dbReference type="InterPro" id="IPR004136">
    <property type="entry name" value="NMO"/>
</dbReference>
<evidence type="ECO:0000256" key="8">
    <source>
        <dbReference type="ARBA" id="ARBA00031155"/>
    </source>
</evidence>
<evidence type="ECO:0000256" key="5">
    <source>
        <dbReference type="ARBA" id="ARBA00022643"/>
    </source>
</evidence>
<protein>
    <recommendedName>
        <fullName evidence="8">Propionate 3-nitronate monooxygenase</fullName>
    </recommendedName>
</protein>
<dbReference type="SUPFAM" id="SSF51412">
    <property type="entry name" value="Inosine monophosphate dehydrogenase (IMPDH)"/>
    <property type="match status" value="1"/>
</dbReference>
<name>A0ABV6NTH3_9ACTN</name>
<dbReference type="InterPro" id="IPR013785">
    <property type="entry name" value="Aldolase_TIM"/>
</dbReference>
<dbReference type="RefSeq" id="WP_377335839.1">
    <property type="nucleotide sequence ID" value="NZ_JBHLUE010000002.1"/>
</dbReference>
<dbReference type="PROSITE" id="PS00912">
    <property type="entry name" value="DHODEHASE_2"/>
    <property type="match status" value="1"/>
</dbReference>